<comment type="caution">
    <text evidence="1">The sequence shown here is derived from an EMBL/GenBank/DDBJ whole genome shotgun (WGS) entry which is preliminary data.</text>
</comment>
<organism evidence="1 2">
    <name type="scientific">Hypoxylon rubiginosum</name>
    <dbReference type="NCBI Taxonomy" id="110542"/>
    <lineage>
        <taxon>Eukaryota</taxon>
        <taxon>Fungi</taxon>
        <taxon>Dikarya</taxon>
        <taxon>Ascomycota</taxon>
        <taxon>Pezizomycotina</taxon>
        <taxon>Sordariomycetes</taxon>
        <taxon>Xylariomycetidae</taxon>
        <taxon>Xylariales</taxon>
        <taxon>Hypoxylaceae</taxon>
        <taxon>Hypoxylon</taxon>
    </lineage>
</organism>
<evidence type="ECO:0000313" key="2">
    <source>
        <dbReference type="Proteomes" id="UP001497700"/>
    </source>
</evidence>
<name>A0ACB9YIW0_9PEZI</name>
<sequence>MLISKKTALITGCSDGGIGAAMAKILCEKGYHVFATLRNTSKAGTLAALNNVDILDLEVTSEESIARCVEQVKERTGGTLDMLVNNAGRDFVMPLLDTNIKEAKKVFDVNFWSVLAVTQAFAPMVIKAKGVIVNHSSIGWNLTIAWLGLYSTSKAAVKQISEVMRVELEPLGVRVVTVIIGMVDTPIVANSTQHDAFQMSSDSYYEPVRQFIVDARDGKKMPELEHVDVTARNIVNDILGGAKGCIWRGAMSTEAKWLSWLLPAWALDLINNGARGISELRRYYAKSS</sequence>
<accession>A0ACB9YIW0</accession>
<gene>
    <name evidence="1" type="ORF">F4820DRAFT_454240</name>
</gene>
<evidence type="ECO:0000313" key="1">
    <source>
        <dbReference type="EMBL" id="KAI4859083.1"/>
    </source>
</evidence>
<reference evidence="1 2" key="1">
    <citation type="journal article" date="2022" name="New Phytol.">
        <title>Ecological generalism drives hyperdiversity of secondary metabolite gene clusters in xylarialean endophytes.</title>
        <authorList>
            <person name="Franco M.E.E."/>
            <person name="Wisecaver J.H."/>
            <person name="Arnold A.E."/>
            <person name="Ju Y.M."/>
            <person name="Slot J.C."/>
            <person name="Ahrendt S."/>
            <person name="Moore L.P."/>
            <person name="Eastman K.E."/>
            <person name="Scott K."/>
            <person name="Konkel Z."/>
            <person name="Mondo S.J."/>
            <person name="Kuo A."/>
            <person name="Hayes R.D."/>
            <person name="Haridas S."/>
            <person name="Andreopoulos B."/>
            <person name="Riley R."/>
            <person name="LaButti K."/>
            <person name="Pangilinan J."/>
            <person name="Lipzen A."/>
            <person name="Amirebrahimi M."/>
            <person name="Yan J."/>
            <person name="Adam C."/>
            <person name="Keymanesh K."/>
            <person name="Ng V."/>
            <person name="Louie K."/>
            <person name="Northen T."/>
            <person name="Drula E."/>
            <person name="Henrissat B."/>
            <person name="Hsieh H.M."/>
            <person name="Youens-Clark K."/>
            <person name="Lutzoni F."/>
            <person name="Miadlikowska J."/>
            <person name="Eastwood D.C."/>
            <person name="Hamelin R.C."/>
            <person name="Grigoriev I.V."/>
            <person name="U'Ren J.M."/>
        </authorList>
    </citation>
    <scope>NUCLEOTIDE SEQUENCE [LARGE SCALE GENOMIC DNA]</scope>
    <source>
        <strain evidence="1 2">CBS 119005</strain>
    </source>
</reference>
<dbReference type="EMBL" id="MU393659">
    <property type="protein sequence ID" value="KAI4859083.1"/>
    <property type="molecule type" value="Genomic_DNA"/>
</dbReference>
<proteinExistence type="predicted"/>
<dbReference type="Proteomes" id="UP001497700">
    <property type="component" value="Unassembled WGS sequence"/>
</dbReference>
<protein>
    <submittedName>
        <fullName evidence="1">Short-chain dehydrogenase/reductase</fullName>
    </submittedName>
</protein>
<keyword evidence="2" id="KW-1185">Reference proteome</keyword>